<dbReference type="Proteomes" id="UP001222027">
    <property type="component" value="Unassembled WGS sequence"/>
</dbReference>
<comment type="catalytic activity">
    <reaction evidence="6 8">
        <text>hydrogencarbonate + H(+) = CO2 + H2O</text>
        <dbReference type="Rhea" id="RHEA:10748"/>
        <dbReference type="ChEBI" id="CHEBI:15377"/>
        <dbReference type="ChEBI" id="CHEBI:15378"/>
        <dbReference type="ChEBI" id="CHEBI:16526"/>
        <dbReference type="ChEBI" id="CHEBI:17544"/>
        <dbReference type="EC" id="4.2.1.1"/>
    </reaction>
</comment>
<accession>A0AAV8R1R5</accession>
<evidence type="ECO:0000256" key="6">
    <source>
        <dbReference type="ARBA" id="ARBA00048348"/>
    </source>
</evidence>
<proteinExistence type="inferred from homology"/>
<feature type="binding site" evidence="7">
    <location>
        <position position="109"/>
    </location>
    <ligand>
        <name>Zn(2+)</name>
        <dbReference type="ChEBI" id="CHEBI:29105"/>
    </ligand>
</feature>
<keyword evidence="4 7" id="KW-0862">Zinc</keyword>
<feature type="compositionally biased region" description="Polar residues" evidence="9">
    <location>
        <begin position="37"/>
        <end position="48"/>
    </location>
</feature>
<dbReference type="PANTHER" id="PTHR11002:SF56">
    <property type="entry name" value="BETA CARBONIC ANHYDRASE 2, CHLOROPLASTIC"/>
    <property type="match status" value="1"/>
</dbReference>
<feature type="binding site" evidence="7">
    <location>
        <position position="111"/>
    </location>
    <ligand>
        <name>Zn(2+)</name>
        <dbReference type="ChEBI" id="CHEBI:29105"/>
    </ligand>
</feature>
<comment type="cofactor">
    <cofactor evidence="7">
        <name>Zn(2+)</name>
        <dbReference type="ChEBI" id="CHEBI:29105"/>
    </cofactor>
    <text evidence="7">Binds 1 zinc ion per subunit.</text>
</comment>
<dbReference type="GO" id="GO:0004089">
    <property type="term" value="F:carbonate dehydratase activity"/>
    <property type="evidence" value="ECO:0007669"/>
    <property type="project" value="UniProtKB-UniRule"/>
</dbReference>
<dbReference type="SUPFAM" id="SSF53056">
    <property type="entry name" value="beta-carbonic anhydrase, cab"/>
    <property type="match status" value="1"/>
</dbReference>
<gene>
    <name evidence="10" type="ORF">OPV22_019092</name>
</gene>
<comment type="similarity">
    <text evidence="2 8">Belongs to the beta-class carbonic anhydrase family.</text>
</comment>
<dbReference type="InterPro" id="IPR036874">
    <property type="entry name" value="Carbonic_anhydrase_sf"/>
</dbReference>
<feature type="region of interest" description="Disordered" evidence="9">
    <location>
        <begin position="34"/>
        <end position="63"/>
    </location>
</feature>
<evidence type="ECO:0000256" key="3">
    <source>
        <dbReference type="ARBA" id="ARBA00012925"/>
    </source>
</evidence>
<dbReference type="GO" id="GO:0008270">
    <property type="term" value="F:zinc ion binding"/>
    <property type="evidence" value="ECO:0007669"/>
    <property type="project" value="UniProtKB-UniRule"/>
</dbReference>
<keyword evidence="7" id="KW-0479">Metal-binding</keyword>
<dbReference type="InterPro" id="IPR045066">
    <property type="entry name" value="Beta_CA_cladeB"/>
</dbReference>
<evidence type="ECO:0000256" key="2">
    <source>
        <dbReference type="ARBA" id="ARBA00006217"/>
    </source>
</evidence>
<reference evidence="10 11" key="1">
    <citation type="submission" date="2022-12" db="EMBL/GenBank/DDBJ databases">
        <title>Chromosome-scale assembly of the Ensete ventricosum genome.</title>
        <authorList>
            <person name="Dussert Y."/>
            <person name="Stocks J."/>
            <person name="Wendawek A."/>
            <person name="Woldeyes F."/>
            <person name="Nichols R.A."/>
            <person name="Borrell J.S."/>
        </authorList>
    </citation>
    <scope>NUCLEOTIDE SEQUENCE [LARGE SCALE GENOMIC DNA]</scope>
    <source>
        <strain evidence="11">cv. Maze</strain>
        <tissue evidence="10">Seeds</tissue>
    </source>
</reference>
<evidence type="ECO:0000256" key="9">
    <source>
        <dbReference type="SAM" id="MobiDB-lite"/>
    </source>
</evidence>
<protein>
    <recommendedName>
        <fullName evidence="3 8">Carbonic anhydrase</fullName>
        <ecNumber evidence="3 8">4.2.1.1</ecNumber>
    </recommendedName>
    <alternativeName>
        <fullName evidence="8">Carbonate dehydratase</fullName>
    </alternativeName>
</protein>
<dbReference type="EMBL" id="JAQQAF010000005">
    <property type="protein sequence ID" value="KAJ8486607.1"/>
    <property type="molecule type" value="Genomic_DNA"/>
</dbReference>
<dbReference type="FunFam" id="3.40.1050.10:FF:000003">
    <property type="entry name" value="Carbonic anhydrase"/>
    <property type="match status" value="1"/>
</dbReference>
<dbReference type="InterPro" id="IPR001765">
    <property type="entry name" value="Carbonic_anhydrase"/>
</dbReference>
<dbReference type="Pfam" id="PF00484">
    <property type="entry name" value="Pro_CA"/>
    <property type="match status" value="1"/>
</dbReference>
<dbReference type="PANTHER" id="PTHR11002">
    <property type="entry name" value="CARBONIC ANHYDRASE"/>
    <property type="match status" value="1"/>
</dbReference>
<dbReference type="PROSITE" id="PS00704">
    <property type="entry name" value="PROK_CO2_ANHYDRASE_1"/>
    <property type="match status" value="1"/>
</dbReference>
<name>A0AAV8R1R5_ENSVE</name>
<evidence type="ECO:0000256" key="7">
    <source>
        <dbReference type="PIRSR" id="PIRSR601765-1"/>
    </source>
</evidence>
<evidence type="ECO:0000313" key="11">
    <source>
        <dbReference type="Proteomes" id="UP001222027"/>
    </source>
</evidence>
<evidence type="ECO:0000256" key="5">
    <source>
        <dbReference type="ARBA" id="ARBA00023239"/>
    </source>
</evidence>
<dbReference type="Gene3D" id="3.40.1050.10">
    <property type="entry name" value="Carbonic anhydrase"/>
    <property type="match status" value="1"/>
</dbReference>
<comment type="function">
    <text evidence="1 8">Reversible hydration of carbon dioxide.</text>
</comment>
<organism evidence="10 11">
    <name type="scientific">Ensete ventricosum</name>
    <name type="common">Abyssinian banana</name>
    <name type="synonym">Musa ensete</name>
    <dbReference type="NCBI Taxonomy" id="4639"/>
    <lineage>
        <taxon>Eukaryota</taxon>
        <taxon>Viridiplantae</taxon>
        <taxon>Streptophyta</taxon>
        <taxon>Embryophyta</taxon>
        <taxon>Tracheophyta</taxon>
        <taxon>Spermatophyta</taxon>
        <taxon>Magnoliopsida</taxon>
        <taxon>Liliopsida</taxon>
        <taxon>Zingiberales</taxon>
        <taxon>Musaceae</taxon>
        <taxon>Ensete</taxon>
    </lineage>
</organism>
<keyword evidence="5 8" id="KW-0456">Lyase</keyword>
<keyword evidence="11" id="KW-1185">Reference proteome</keyword>
<dbReference type="GO" id="GO:0015976">
    <property type="term" value="P:carbon utilization"/>
    <property type="evidence" value="ECO:0007669"/>
    <property type="project" value="InterPro"/>
</dbReference>
<evidence type="ECO:0000256" key="1">
    <source>
        <dbReference type="ARBA" id="ARBA00002904"/>
    </source>
</evidence>
<feature type="binding site" evidence="7">
    <location>
        <position position="169"/>
    </location>
    <ligand>
        <name>Zn(2+)</name>
        <dbReference type="ChEBI" id="CHEBI:29105"/>
    </ligand>
</feature>
<dbReference type="AlphaFoldDB" id="A0AAV8R1R5"/>
<dbReference type="SMART" id="SM00947">
    <property type="entry name" value="Pro_CA"/>
    <property type="match status" value="1"/>
</dbReference>
<comment type="caution">
    <text evidence="10">The sequence shown here is derived from an EMBL/GenBank/DDBJ whole genome shotgun (WGS) entry which is preliminary data.</text>
</comment>
<dbReference type="EC" id="4.2.1.1" evidence="3 8"/>
<evidence type="ECO:0000313" key="10">
    <source>
        <dbReference type="EMBL" id="KAJ8486607.1"/>
    </source>
</evidence>
<feature type="binding site" evidence="7">
    <location>
        <position position="172"/>
    </location>
    <ligand>
        <name>Zn(2+)</name>
        <dbReference type="ChEBI" id="CHEBI:29105"/>
    </ligand>
</feature>
<sequence>MMPAAWVRSIGSLVRSNRRRAALRPAAIVVSGLDGRNTPTKSSAQNSLPGPDRSSSRVSAAPSTLMEMDPMERLTWGFQRFKKEVYEKNAALFTQLADGQSPKFMVFACADSRVCPSVVLDFQPGEAFTVRNIANMVPPYDQTRYSGVGAAIEYAVLHLKVENIVVIGHSRCGGIKGLMSIKEDGTSSSAFIEDWVKVCLPALEKVKSNHSALPFEDQCAHCEKEAVNVSLHNLKTYPFVKDGLEKKTLKLIGAHYNFVVGSFDVWEI</sequence>
<evidence type="ECO:0000256" key="4">
    <source>
        <dbReference type="ARBA" id="ARBA00022833"/>
    </source>
</evidence>
<dbReference type="InterPro" id="IPR015892">
    <property type="entry name" value="Carbonic_anhydrase_CS"/>
</dbReference>
<evidence type="ECO:0000256" key="8">
    <source>
        <dbReference type="RuleBase" id="RU003956"/>
    </source>
</evidence>
<dbReference type="CDD" id="cd00884">
    <property type="entry name" value="beta_CA_cladeB"/>
    <property type="match status" value="1"/>
</dbReference>
<dbReference type="PROSITE" id="PS00705">
    <property type="entry name" value="PROK_CO2_ANHYDRASE_2"/>
    <property type="match status" value="1"/>
</dbReference>